<keyword evidence="2" id="KW-1185">Reference proteome</keyword>
<sequence length="50" mass="5491">MKEAFSKGSLVIPLSETVLVVLIHVADSFSESDRGQLIEQTDLLIQSCSR</sequence>
<gene>
    <name evidence="1" type="ORF">GKZ89_20640</name>
</gene>
<reference evidence="1 2" key="1">
    <citation type="journal article" date="2017" name="Int. J. Syst. Evol. Microbiol.">
        <title>Bacillus mangrovi sp. nov., isolated from a sediment sample from a mangrove forest.</title>
        <authorList>
            <person name="Gupta V."/>
            <person name="Singh P.K."/>
            <person name="Korpole S."/>
            <person name="Tanuku N.R.S."/>
            <person name="Pinnaka A.K."/>
        </authorList>
    </citation>
    <scope>NUCLEOTIDE SEQUENCE [LARGE SCALE GENOMIC DNA]</scope>
    <source>
        <strain evidence="1 2">KCTC 33872</strain>
    </source>
</reference>
<dbReference type="EMBL" id="WMIB01000045">
    <property type="protein sequence ID" value="MTH55799.1"/>
    <property type="molecule type" value="Genomic_DNA"/>
</dbReference>
<comment type="caution">
    <text evidence="1">The sequence shown here is derived from an EMBL/GenBank/DDBJ whole genome shotgun (WGS) entry which is preliminary data.</text>
</comment>
<organism evidence="1 2">
    <name type="scientific">Metabacillus mangrovi</name>
    <dbReference type="NCBI Taxonomy" id="1491830"/>
    <lineage>
        <taxon>Bacteria</taxon>
        <taxon>Bacillati</taxon>
        <taxon>Bacillota</taxon>
        <taxon>Bacilli</taxon>
        <taxon>Bacillales</taxon>
        <taxon>Bacillaceae</taxon>
        <taxon>Metabacillus</taxon>
    </lineage>
</organism>
<evidence type="ECO:0000313" key="1">
    <source>
        <dbReference type="EMBL" id="MTH55799.1"/>
    </source>
</evidence>
<evidence type="ECO:0000313" key="2">
    <source>
        <dbReference type="Proteomes" id="UP000434639"/>
    </source>
</evidence>
<dbReference type="Proteomes" id="UP000434639">
    <property type="component" value="Unassembled WGS sequence"/>
</dbReference>
<dbReference type="AlphaFoldDB" id="A0A7X2V7A6"/>
<protein>
    <submittedName>
        <fullName evidence="1">Uncharacterized protein</fullName>
    </submittedName>
</protein>
<name>A0A7X2V7A6_9BACI</name>
<dbReference type="RefSeq" id="WP_155114294.1">
    <property type="nucleotide sequence ID" value="NZ_WMIB01000045.1"/>
</dbReference>
<accession>A0A7X2V7A6</accession>
<proteinExistence type="predicted"/>